<keyword evidence="4 8" id="KW-0012">Acyltransferase</keyword>
<protein>
    <submittedName>
        <fullName evidence="8">Sugar O-acyltransferase, sialic acid O-acetyltransferase NeuD family</fullName>
    </submittedName>
</protein>
<dbReference type="OrthoDB" id="9815592at2"/>
<dbReference type="InterPro" id="IPR020019">
    <property type="entry name" value="AcTrfase_PglD-like"/>
</dbReference>
<proteinExistence type="inferred from homology"/>
<feature type="site" description="Increases basicity of active site His" evidence="5">
    <location>
        <position position="142"/>
    </location>
</feature>
<dbReference type="GO" id="GO:0016746">
    <property type="term" value="F:acyltransferase activity"/>
    <property type="evidence" value="ECO:0007669"/>
    <property type="project" value="UniProtKB-KW"/>
</dbReference>
<accession>A0A1H6IWP5</accession>
<dbReference type="CDD" id="cd03360">
    <property type="entry name" value="LbH_AT_putative"/>
    <property type="match status" value="1"/>
</dbReference>
<feature type="active site" description="Proton acceptor" evidence="5">
    <location>
        <position position="141"/>
    </location>
</feature>
<dbReference type="PANTHER" id="PTHR43300">
    <property type="entry name" value="ACETYLTRANSFERASE"/>
    <property type="match status" value="1"/>
</dbReference>
<name>A0A1H6IWP5_MAGFU</name>
<dbReference type="InterPro" id="IPR001451">
    <property type="entry name" value="Hexapep"/>
</dbReference>
<evidence type="ECO:0000256" key="3">
    <source>
        <dbReference type="ARBA" id="ARBA00022737"/>
    </source>
</evidence>
<evidence type="ECO:0000313" key="8">
    <source>
        <dbReference type="EMBL" id="SEH53580.1"/>
    </source>
</evidence>
<evidence type="ECO:0000256" key="4">
    <source>
        <dbReference type="ARBA" id="ARBA00023315"/>
    </source>
</evidence>
<evidence type="ECO:0000256" key="6">
    <source>
        <dbReference type="PIRSR" id="PIRSR620019-2"/>
    </source>
</evidence>
<dbReference type="AlphaFoldDB" id="A0A1H6IWP5"/>
<dbReference type="Gene3D" id="2.160.10.10">
    <property type="entry name" value="Hexapeptide repeat proteins"/>
    <property type="match status" value="1"/>
</dbReference>
<evidence type="ECO:0000259" key="7">
    <source>
        <dbReference type="Pfam" id="PF17836"/>
    </source>
</evidence>
<dbReference type="InterPro" id="IPR018357">
    <property type="entry name" value="Hexapep_transf_CS"/>
</dbReference>
<dbReference type="InterPro" id="IPR041561">
    <property type="entry name" value="PglD_N"/>
</dbReference>
<dbReference type="PROSITE" id="PS00101">
    <property type="entry name" value="HEXAPEP_TRANSFERASES"/>
    <property type="match status" value="1"/>
</dbReference>
<keyword evidence="9" id="KW-1185">Reference proteome</keyword>
<dbReference type="Proteomes" id="UP000182983">
    <property type="component" value="Unassembled WGS sequence"/>
</dbReference>
<sequence length="210" mass="21691">MSGEPLLLIGAGGHARSCIDAIEMGGRFRIVGLIGTAPEVGTEVLGYPVLGTDIDLPRLVAQFRTAAITLGQIKSPAARMRLFSAALAAGAELPAIVSPLAHVSRHAELGAGTMVLHRAVINAGARIGRNVIINTMALVEHDAEIGDHCHIATAAVINGGVRIGAETFIGSNASIRQEIQVGTGCVIGMGQRVVTDCADGEWLPPGRRPS</sequence>
<dbReference type="RefSeq" id="WP_074769697.1">
    <property type="nucleotide sequence ID" value="NZ_FNWO01000013.1"/>
</dbReference>
<feature type="domain" description="PglD N-terminal" evidence="7">
    <location>
        <begin position="6"/>
        <end position="72"/>
    </location>
</feature>
<feature type="binding site" evidence="6">
    <location>
        <position position="150"/>
    </location>
    <ligand>
        <name>acetyl-CoA</name>
        <dbReference type="ChEBI" id="CHEBI:57288"/>
    </ligand>
</feature>
<evidence type="ECO:0000313" key="9">
    <source>
        <dbReference type="Proteomes" id="UP000182983"/>
    </source>
</evidence>
<dbReference type="InterPro" id="IPR011004">
    <property type="entry name" value="Trimer_LpxA-like_sf"/>
</dbReference>
<dbReference type="PANTHER" id="PTHR43300:SF7">
    <property type="entry name" value="UDP-N-ACETYLBACILLOSAMINE N-ACETYLTRANSFERASE"/>
    <property type="match status" value="1"/>
</dbReference>
<evidence type="ECO:0000256" key="1">
    <source>
        <dbReference type="ARBA" id="ARBA00007274"/>
    </source>
</evidence>
<keyword evidence="3" id="KW-0677">Repeat</keyword>
<dbReference type="Pfam" id="PF17836">
    <property type="entry name" value="PglD_N"/>
    <property type="match status" value="1"/>
</dbReference>
<dbReference type="SUPFAM" id="SSF51161">
    <property type="entry name" value="Trimeric LpxA-like enzymes"/>
    <property type="match status" value="1"/>
</dbReference>
<comment type="similarity">
    <text evidence="1">Belongs to the transferase hexapeptide repeat family.</text>
</comment>
<dbReference type="InterPro" id="IPR050179">
    <property type="entry name" value="Trans_hexapeptide_repeat"/>
</dbReference>
<dbReference type="Gene3D" id="3.40.50.20">
    <property type="match status" value="1"/>
</dbReference>
<evidence type="ECO:0000256" key="5">
    <source>
        <dbReference type="PIRSR" id="PIRSR620019-1"/>
    </source>
</evidence>
<gene>
    <name evidence="8" type="ORF">SAMN04244559_02833</name>
</gene>
<dbReference type="Pfam" id="PF14602">
    <property type="entry name" value="Hexapep_2"/>
    <property type="match status" value="1"/>
</dbReference>
<organism evidence="8 9">
    <name type="scientific">Magnetospirillum fulvum</name>
    <name type="common">Rhodospirillum fulvum</name>
    <dbReference type="NCBI Taxonomy" id="1082"/>
    <lineage>
        <taxon>Bacteria</taxon>
        <taxon>Pseudomonadati</taxon>
        <taxon>Pseudomonadota</taxon>
        <taxon>Alphaproteobacteria</taxon>
        <taxon>Rhodospirillales</taxon>
        <taxon>Rhodospirillaceae</taxon>
        <taxon>Magnetospirillum</taxon>
    </lineage>
</organism>
<dbReference type="NCBIfam" id="TIGR03570">
    <property type="entry name" value="NeuD_NnaD"/>
    <property type="match status" value="1"/>
</dbReference>
<evidence type="ECO:0000256" key="2">
    <source>
        <dbReference type="ARBA" id="ARBA00022679"/>
    </source>
</evidence>
<dbReference type="EMBL" id="FNWO01000013">
    <property type="protein sequence ID" value="SEH53580.1"/>
    <property type="molecule type" value="Genomic_DNA"/>
</dbReference>
<keyword evidence="2 8" id="KW-0808">Transferase</keyword>
<reference evidence="9" key="1">
    <citation type="submission" date="2016-10" db="EMBL/GenBank/DDBJ databases">
        <authorList>
            <person name="Varghese N."/>
            <person name="Submissions S."/>
        </authorList>
    </citation>
    <scope>NUCLEOTIDE SEQUENCE [LARGE SCALE GENOMIC DNA]</scope>
    <source>
        <strain evidence="9">DSM 13234</strain>
    </source>
</reference>